<keyword evidence="6 8" id="KW-0067">ATP-binding</keyword>
<dbReference type="RefSeq" id="WP_110200992.1">
    <property type="nucleotide sequence ID" value="NZ_QICH01000002.1"/>
</dbReference>
<evidence type="ECO:0000256" key="5">
    <source>
        <dbReference type="ARBA" id="ARBA00022741"/>
    </source>
</evidence>
<comment type="caution">
    <text evidence="10">The sequence shown here is derived from an EMBL/GenBank/DDBJ whole genome shotgun (WGS) entry which is preliminary data.</text>
</comment>
<dbReference type="OrthoDB" id="9807403at2"/>
<comment type="domain">
    <text evidence="8">The N-terminal region contains the highly conserved SGGXDS motif, predicted to be a P-loop motif involved in ATP binding.</text>
</comment>
<dbReference type="GO" id="GO:0006400">
    <property type="term" value="P:tRNA modification"/>
    <property type="evidence" value="ECO:0007669"/>
    <property type="project" value="UniProtKB-UniRule"/>
</dbReference>
<evidence type="ECO:0000256" key="4">
    <source>
        <dbReference type="ARBA" id="ARBA00022694"/>
    </source>
</evidence>
<dbReference type="EC" id="6.3.4.19" evidence="8"/>
<evidence type="ECO:0000256" key="7">
    <source>
        <dbReference type="ARBA" id="ARBA00048539"/>
    </source>
</evidence>
<dbReference type="Gene3D" id="3.40.50.620">
    <property type="entry name" value="HUPs"/>
    <property type="match status" value="1"/>
</dbReference>
<keyword evidence="2 8" id="KW-0963">Cytoplasm</keyword>
<dbReference type="InterPro" id="IPR014729">
    <property type="entry name" value="Rossmann-like_a/b/a_fold"/>
</dbReference>
<dbReference type="EMBL" id="QICH01000002">
    <property type="protein sequence ID" value="PXF63189.1"/>
    <property type="molecule type" value="Genomic_DNA"/>
</dbReference>
<comment type="similarity">
    <text evidence="8">Belongs to the tRNA(Ile)-lysidine synthase family.</text>
</comment>
<dbReference type="InterPro" id="IPR012796">
    <property type="entry name" value="Lysidine-tRNA-synth_C"/>
</dbReference>
<dbReference type="SUPFAM" id="SSF52402">
    <property type="entry name" value="Adenine nucleotide alpha hydrolases-like"/>
    <property type="match status" value="1"/>
</dbReference>
<gene>
    <name evidence="8 10" type="primary">tilS</name>
    <name evidence="10" type="ORF">DL796_07015</name>
</gene>
<feature type="domain" description="Lysidine-tRNA(Ile) synthetase C-terminal" evidence="9">
    <location>
        <begin position="380"/>
        <end position="438"/>
    </location>
</feature>
<evidence type="ECO:0000259" key="9">
    <source>
        <dbReference type="SMART" id="SM00977"/>
    </source>
</evidence>
<dbReference type="Proteomes" id="UP000247689">
    <property type="component" value="Unassembled WGS sequence"/>
</dbReference>
<comment type="function">
    <text evidence="8">Ligates lysine onto the cytidine present at position 34 of the AUA codon-specific tRNA(Ile) that contains the anticodon CAU, in an ATP-dependent manner. Cytidine is converted to lysidine, thus changing the amino acid specificity of the tRNA from methionine to isoleucine.</text>
</comment>
<dbReference type="InterPro" id="IPR012795">
    <property type="entry name" value="tRNA_Ile_lys_synt_N"/>
</dbReference>
<protein>
    <recommendedName>
        <fullName evidence="8">tRNA(Ile)-lysidine synthase</fullName>
        <ecNumber evidence="8">6.3.4.19</ecNumber>
    </recommendedName>
    <alternativeName>
        <fullName evidence="8">tRNA(Ile)-2-lysyl-cytidine synthase</fullName>
    </alternativeName>
    <alternativeName>
        <fullName evidence="8">tRNA(Ile)-lysidine synthetase</fullName>
    </alternativeName>
</protein>
<evidence type="ECO:0000256" key="6">
    <source>
        <dbReference type="ARBA" id="ARBA00022840"/>
    </source>
</evidence>
<keyword evidence="11" id="KW-1185">Reference proteome</keyword>
<evidence type="ECO:0000313" key="11">
    <source>
        <dbReference type="Proteomes" id="UP000247689"/>
    </source>
</evidence>
<dbReference type="SMART" id="SM00977">
    <property type="entry name" value="TilS_C"/>
    <property type="match status" value="1"/>
</dbReference>
<keyword evidence="4 8" id="KW-0819">tRNA processing</keyword>
<dbReference type="InterPro" id="IPR012094">
    <property type="entry name" value="tRNA_Ile_lys_synt"/>
</dbReference>
<dbReference type="CDD" id="cd01992">
    <property type="entry name" value="TilS_N"/>
    <property type="match status" value="1"/>
</dbReference>
<reference evidence="10 11" key="1">
    <citation type="submission" date="2018-05" db="EMBL/GenBank/DDBJ databases">
        <title>Kangiella spongicola genome sequence.</title>
        <authorList>
            <person name="Maclea K.S."/>
            <person name="Goen A.E."/>
            <person name="Kelley C."/>
            <person name="Underriner A."/>
            <person name="Silverwood T."/>
            <person name="Trachtenberg A.M."/>
        </authorList>
    </citation>
    <scope>NUCLEOTIDE SEQUENCE [LARGE SCALE GENOMIC DNA]</scope>
    <source>
        <strain evidence="10 11">ATCC BAA-2076</strain>
    </source>
</reference>
<dbReference type="Pfam" id="PF01171">
    <property type="entry name" value="ATP_bind_3"/>
    <property type="match status" value="1"/>
</dbReference>
<dbReference type="NCBIfam" id="TIGR02432">
    <property type="entry name" value="lysidine_TilS_N"/>
    <property type="match status" value="1"/>
</dbReference>
<keyword evidence="5 8" id="KW-0547">Nucleotide-binding</keyword>
<feature type="binding site" evidence="8">
    <location>
        <begin position="41"/>
        <end position="46"/>
    </location>
    <ligand>
        <name>ATP</name>
        <dbReference type="ChEBI" id="CHEBI:30616"/>
    </ligand>
</feature>
<name>A0A318DAK2_9GAMM</name>
<evidence type="ECO:0000256" key="2">
    <source>
        <dbReference type="ARBA" id="ARBA00022490"/>
    </source>
</evidence>
<evidence type="ECO:0000313" key="10">
    <source>
        <dbReference type="EMBL" id="PXF63189.1"/>
    </source>
</evidence>
<dbReference type="PANTHER" id="PTHR43033:SF1">
    <property type="entry name" value="TRNA(ILE)-LYSIDINE SYNTHASE-RELATED"/>
    <property type="match status" value="1"/>
</dbReference>
<comment type="subcellular location">
    <subcellularLocation>
        <location evidence="1 8">Cytoplasm</location>
    </subcellularLocation>
</comment>
<evidence type="ECO:0000256" key="3">
    <source>
        <dbReference type="ARBA" id="ARBA00022598"/>
    </source>
</evidence>
<dbReference type="PANTHER" id="PTHR43033">
    <property type="entry name" value="TRNA(ILE)-LYSIDINE SYNTHASE-RELATED"/>
    <property type="match status" value="1"/>
</dbReference>
<accession>A0A318DAK2</accession>
<dbReference type="HAMAP" id="MF_01161">
    <property type="entry name" value="tRNA_Ile_lys_synt"/>
    <property type="match status" value="1"/>
</dbReference>
<dbReference type="Pfam" id="PF09179">
    <property type="entry name" value="TilS"/>
    <property type="match status" value="1"/>
</dbReference>
<dbReference type="SUPFAM" id="SSF56037">
    <property type="entry name" value="PheT/TilS domain"/>
    <property type="match status" value="1"/>
</dbReference>
<dbReference type="Pfam" id="PF11734">
    <property type="entry name" value="TilS_C"/>
    <property type="match status" value="1"/>
</dbReference>
<dbReference type="GO" id="GO:0005524">
    <property type="term" value="F:ATP binding"/>
    <property type="evidence" value="ECO:0007669"/>
    <property type="project" value="UniProtKB-UniRule"/>
</dbReference>
<keyword evidence="3 8" id="KW-0436">Ligase</keyword>
<dbReference type="Gene3D" id="1.20.59.20">
    <property type="match status" value="1"/>
</dbReference>
<dbReference type="NCBIfam" id="TIGR02433">
    <property type="entry name" value="lysidine_TilS_C"/>
    <property type="match status" value="1"/>
</dbReference>
<dbReference type="SUPFAM" id="SSF82829">
    <property type="entry name" value="MesJ substrate recognition domain-like"/>
    <property type="match status" value="1"/>
</dbReference>
<comment type="catalytic activity">
    <reaction evidence="7 8">
        <text>cytidine(34) in tRNA(Ile2) + L-lysine + ATP = lysidine(34) in tRNA(Ile2) + AMP + diphosphate + H(+)</text>
        <dbReference type="Rhea" id="RHEA:43744"/>
        <dbReference type="Rhea" id="RHEA-COMP:10625"/>
        <dbReference type="Rhea" id="RHEA-COMP:10670"/>
        <dbReference type="ChEBI" id="CHEBI:15378"/>
        <dbReference type="ChEBI" id="CHEBI:30616"/>
        <dbReference type="ChEBI" id="CHEBI:32551"/>
        <dbReference type="ChEBI" id="CHEBI:33019"/>
        <dbReference type="ChEBI" id="CHEBI:82748"/>
        <dbReference type="ChEBI" id="CHEBI:83665"/>
        <dbReference type="ChEBI" id="CHEBI:456215"/>
        <dbReference type="EC" id="6.3.4.19"/>
    </reaction>
</comment>
<organism evidence="10 11">
    <name type="scientific">Kangiella spongicola</name>
    <dbReference type="NCBI Taxonomy" id="796379"/>
    <lineage>
        <taxon>Bacteria</taxon>
        <taxon>Pseudomonadati</taxon>
        <taxon>Pseudomonadota</taxon>
        <taxon>Gammaproteobacteria</taxon>
        <taxon>Kangiellales</taxon>
        <taxon>Kangiellaceae</taxon>
        <taxon>Kangiella</taxon>
    </lineage>
</organism>
<dbReference type="GO" id="GO:0032267">
    <property type="term" value="F:tRNA(Ile)-lysidine synthase activity"/>
    <property type="evidence" value="ECO:0007669"/>
    <property type="project" value="UniProtKB-EC"/>
</dbReference>
<proteinExistence type="inferred from homology"/>
<evidence type="ECO:0000256" key="1">
    <source>
        <dbReference type="ARBA" id="ARBA00004496"/>
    </source>
</evidence>
<dbReference type="InterPro" id="IPR011063">
    <property type="entry name" value="TilS/TtcA_N"/>
</dbReference>
<sequence length="440" mass="50063">MSKQEPVSVAISTFLAQFFSQKNSSKAPNTDHSQSFTIALSGGADSVVLLHAISSQYPKDKLKAIYVNHQLQAVSDQWADFCQNWSQELGVDFEVIAVEVDQKAASLENSARKARYQAFSEVIDSGQCLLTGHHQDDQAETLLLQLFRGAGPKGLSAMPHITSFSEGYHARPLLSVSKAEVLEYCKEHQLSFVDDPSNLDTQHRRNFVRHRVIPLLEQEWPQLTATLSRVSQLQADTQAIVEERAQEDWESCYTEGKGLSVEVLRKLSEVRQNSLIRYWFERLGLGMPSVRVLKQLLSQMLEAETDAQPMIEFKQGSIRRHQDHLVWLPQHSSSNHSSSNHKKLQDTAWNGKKDLQVADGITITAEWLKTHYPELMGESLVVSLRRGGERFRKKNARQSTSLKNYLQEQKFPAWQREQLLLIKLNDEVRAVYSEHLKGFI</sequence>
<evidence type="ECO:0000256" key="8">
    <source>
        <dbReference type="HAMAP-Rule" id="MF_01161"/>
    </source>
</evidence>
<dbReference type="AlphaFoldDB" id="A0A318DAK2"/>
<dbReference type="GO" id="GO:0005737">
    <property type="term" value="C:cytoplasm"/>
    <property type="evidence" value="ECO:0007669"/>
    <property type="project" value="UniProtKB-SubCell"/>
</dbReference>
<dbReference type="InterPro" id="IPR015262">
    <property type="entry name" value="tRNA_Ile_lys_synt_subst-bd"/>
</dbReference>